<gene>
    <name evidence="3" type="ORF">QQX03_03365</name>
</gene>
<keyword evidence="4" id="KW-1185">Reference proteome</keyword>
<feature type="transmembrane region" description="Helical" evidence="1">
    <location>
        <begin position="198"/>
        <end position="217"/>
    </location>
</feature>
<dbReference type="GO" id="GO:0004175">
    <property type="term" value="F:endopeptidase activity"/>
    <property type="evidence" value="ECO:0007669"/>
    <property type="project" value="UniProtKB-ARBA"/>
</dbReference>
<dbReference type="GO" id="GO:0080120">
    <property type="term" value="P:CAAX-box protein maturation"/>
    <property type="evidence" value="ECO:0007669"/>
    <property type="project" value="UniProtKB-ARBA"/>
</dbReference>
<accession>A0A9Y2F2T1</accession>
<evidence type="ECO:0000313" key="3">
    <source>
        <dbReference type="EMBL" id="WIW96159.1"/>
    </source>
</evidence>
<dbReference type="KEGG" id="arue:QQX03_03365"/>
<dbReference type="Pfam" id="PF02517">
    <property type="entry name" value="Rce1-like"/>
    <property type="match status" value="1"/>
</dbReference>
<feature type="transmembrane region" description="Helical" evidence="1">
    <location>
        <begin position="48"/>
        <end position="71"/>
    </location>
</feature>
<keyword evidence="3" id="KW-0378">Hydrolase</keyword>
<evidence type="ECO:0000256" key="1">
    <source>
        <dbReference type="SAM" id="Phobius"/>
    </source>
</evidence>
<dbReference type="InterPro" id="IPR003675">
    <property type="entry name" value="Rce1/LyrA-like_dom"/>
</dbReference>
<feature type="transmembrane region" description="Helical" evidence="1">
    <location>
        <begin position="173"/>
        <end position="192"/>
    </location>
</feature>
<protein>
    <submittedName>
        <fullName evidence="3">CPBP family glutamic-type intramembrane protease</fullName>
        <ecNumber evidence="3">3.4.-.-</ecNumber>
    </submittedName>
</protein>
<dbReference type="RefSeq" id="WP_285976468.1">
    <property type="nucleotide sequence ID" value="NZ_CP127221.1"/>
</dbReference>
<keyword evidence="1" id="KW-0812">Transmembrane</keyword>
<dbReference type="EC" id="3.4.-.-" evidence="3"/>
<feature type="domain" description="CAAX prenyl protease 2/Lysostaphin resistance protein A-like" evidence="2">
    <location>
        <begin position="150"/>
        <end position="236"/>
    </location>
</feature>
<feature type="transmembrane region" description="Helical" evidence="1">
    <location>
        <begin position="113"/>
        <end position="131"/>
    </location>
</feature>
<name>A0A9Y2F2T1_9SPHN</name>
<sequence length="252" mass="27034">MTGESTSLPSLITMRAEWGHFLGFLKRPSLPDNQASDLREGARAVSRILALDLIAMGTLLAIAGAVMASGIEIPETALAGIEITPGIIFAVILVAPVSEEILFRSWLSGQPRYLIAFPILLVAGLTAVMLAANNTGENAEVSVGLAIIAGALLSLIMFGVLWRRPPMRWFRTLFPAMFWLSTIAFACIHLANFSEGNWMTLLPLVLPQFILGALLGYLRVNYGLWTAIALHMIHNGLIITIVLAASKAAGAS</sequence>
<evidence type="ECO:0000259" key="2">
    <source>
        <dbReference type="Pfam" id="PF02517"/>
    </source>
</evidence>
<dbReference type="GO" id="GO:0006508">
    <property type="term" value="P:proteolysis"/>
    <property type="evidence" value="ECO:0007669"/>
    <property type="project" value="UniProtKB-KW"/>
</dbReference>
<keyword evidence="3" id="KW-0645">Protease</keyword>
<proteinExistence type="predicted"/>
<dbReference type="AlphaFoldDB" id="A0A9Y2F2T1"/>
<evidence type="ECO:0000313" key="4">
    <source>
        <dbReference type="Proteomes" id="UP001231445"/>
    </source>
</evidence>
<reference evidence="3 4" key="1">
    <citation type="submission" date="2023-06" db="EMBL/GenBank/DDBJ databases">
        <title>Altererythrobacter rubellus NBRC 112769 genome.</title>
        <authorList>
            <person name="Zhang K."/>
        </authorList>
    </citation>
    <scope>NUCLEOTIDE SEQUENCE [LARGE SCALE GENOMIC DNA]</scope>
    <source>
        <strain evidence="3 4">NBRC 112769</strain>
    </source>
</reference>
<dbReference type="Proteomes" id="UP001231445">
    <property type="component" value="Chromosome"/>
</dbReference>
<keyword evidence="1" id="KW-1133">Transmembrane helix</keyword>
<keyword evidence="1" id="KW-0472">Membrane</keyword>
<dbReference type="EMBL" id="CP127221">
    <property type="protein sequence ID" value="WIW96159.1"/>
    <property type="molecule type" value="Genomic_DNA"/>
</dbReference>
<feature type="transmembrane region" description="Helical" evidence="1">
    <location>
        <begin position="143"/>
        <end position="161"/>
    </location>
</feature>
<organism evidence="3 4">
    <name type="scientific">Altererythrobacter rubellus</name>
    <dbReference type="NCBI Taxonomy" id="2173831"/>
    <lineage>
        <taxon>Bacteria</taxon>
        <taxon>Pseudomonadati</taxon>
        <taxon>Pseudomonadota</taxon>
        <taxon>Alphaproteobacteria</taxon>
        <taxon>Sphingomonadales</taxon>
        <taxon>Erythrobacteraceae</taxon>
        <taxon>Altererythrobacter</taxon>
    </lineage>
</organism>
<feature type="transmembrane region" description="Helical" evidence="1">
    <location>
        <begin position="77"/>
        <end position="97"/>
    </location>
</feature>
<feature type="transmembrane region" description="Helical" evidence="1">
    <location>
        <begin position="224"/>
        <end position="245"/>
    </location>
</feature>